<evidence type="ECO:0008006" key="3">
    <source>
        <dbReference type="Google" id="ProtNLM"/>
    </source>
</evidence>
<protein>
    <recommendedName>
        <fullName evidence="3">CopG family transcriptional regulator</fullName>
    </recommendedName>
</protein>
<evidence type="ECO:0000313" key="2">
    <source>
        <dbReference type="Proteomes" id="UP001551675"/>
    </source>
</evidence>
<sequence>MTTKPVSVTIEEQLLEYAQSEVQAGRAKSVSALVNAALARRAEADHTADAAVLAAVETVLADPDSSARVERMTAHLLAQRERVEKQTADG</sequence>
<proteinExistence type="predicted"/>
<dbReference type="RefSeq" id="WP_061252924.1">
    <property type="nucleotide sequence ID" value="NZ_JBFALK010000012.1"/>
</dbReference>
<comment type="caution">
    <text evidence="1">The sequence shown here is derived from an EMBL/GenBank/DDBJ whole genome shotgun (WGS) entry which is preliminary data.</text>
</comment>
<reference evidence="1 2" key="1">
    <citation type="submission" date="2024-06" db="EMBL/GenBank/DDBJ databases">
        <title>The Natural Products Discovery Center: Release of the First 8490 Sequenced Strains for Exploring Actinobacteria Biosynthetic Diversity.</title>
        <authorList>
            <person name="Kalkreuter E."/>
            <person name="Kautsar S.A."/>
            <person name="Yang D."/>
            <person name="Bader C.D."/>
            <person name="Teijaro C.N."/>
            <person name="Fluegel L."/>
            <person name="Davis C.M."/>
            <person name="Simpson J.R."/>
            <person name="Lauterbach L."/>
            <person name="Steele A.D."/>
            <person name="Gui C."/>
            <person name="Meng S."/>
            <person name="Li G."/>
            <person name="Viehrig K."/>
            <person name="Ye F."/>
            <person name="Su P."/>
            <person name="Kiefer A.F."/>
            <person name="Nichols A."/>
            <person name="Cepeda A.J."/>
            <person name="Yan W."/>
            <person name="Fan B."/>
            <person name="Jiang Y."/>
            <person name="Adhikari A."/>
            <person name="Zheng C.-J."/>
            <person name="Schuster L."/>
            <person name="Cowan T.M."/>
            <person name="Smanski M.J."/>
            <person name="Chevrette M.G."/>
            <person name="De Carvalho L.P.S."/>
            <person name="Shen B."/>
        </authorList>
    </citation>
    <scope>NUCLEOTIDE SEQUENCE [LARGE SCALE GENOMIC DNA]</scope>
    <source>
        <strain evidence="1 2">NPDC050100</strain>
    </source>
</reference>
<name>A0ABV3GIA0_MICGL</name>
<keyword evidence="2" id="KW-1185">Reference proteome</keyword>
<dbReference type="Proteomes" id="UP001551675">
    <property type="component" value="Unassembled WGS sequence"/>
</dbReference>
<accession>A0ABV3GIA0</accession>
<evidence type="ECO:0000313" key="1">
    <source>
        <dbReference type="EMBL" id="MEV0971294.1"/>
    </source>
</evidence>
<dbReference type="EMBL" id="JBFALK010000012">
    <property type="protein sequence ID" value="MEV0971294.1"/>
    <property type="molecule type" value="Genomic_DNA"/>
</dbReference>
<gene>
    <name evidence="1" type="ORF">AB0I59_21920</name>
</gene>
<organism evidence="1 2">
    <name type="scientific">Microtetraspora glauca</name>
    <dbReference type="NCBI Taxonomy" id="1996"/>
    <lineage>
        <taxon>Bacteria</taxon>
        <taxon>Bacillati</taxon>
        <taxon>Actinomycetota</taxon>
        <taxon>Actinomycetes</taxon>
        <taxon>Streptosporangiales</taxon>
        <taxon>Streptosporangiaceae</taxon>
        <taxon>Microtetraspora</taxon>
    </lineage>
</organism>